<feature type="region of interest" description="Disordered" evidence="1">
    <location>
        <begin position="53"/>
        <end position="75"/>
    </location>
</feature>
<feature type="compositionally biased region" description="Acidic residues" evidence="1">
    <location>
        <begin position="63"/>
        <end position="73"/>
    </location>
</feature>
<dbReference type="EMBL" id="JBEPSH010000011">
    <property type="protein sequence ID" value="MET4579673.1"/>
    <property type="molecule type" value="Genomic_DNA"/>
</dbReference>
<feature type="compositionally biased region" description="Basic and acidic residues" evidence="1">
    <location>
        <begin position="53"/>
        <end position="62"/>
    </location>
</feature>
<protein>
    <submittedName>
        <fullName evidence="2">Uncharacterized protein</fullName>
    </submittedName>
</protein>
<reference evidence="2 3" key="1">
    <citation type="submission" date="2024-06" db="EMBL/GenBank/DDBJ databases">
        <title>Sorghum-associated microbial communities from plants grown in Nebraska, USA.</title>
        <authorList>
            <person name="Schachtman D."/>
        </authorList>
    </citation>
    <scope>NUCLEOTIDE SEQUENCE [LARGE SCALE GENOMIC DNA]</scope>
    <source>
        <strain evidence="2 3">2709</strain>
    </source>
</reference>
<gene>
    <name evidence="2" type="ORF">ABIE13_004810</name>
</gene>
<comment type="caution">
    <text evidence="2">The sequence shown here is derived from an EMBL/GenBank/DDBJ whole genome shotgun (WGS) entry which is preliminary data.</text>
</comment>
<evidence type="ECO:0000313" key="2">
    <source>
        <dbReference type="EMBL" id="MET4579673.1"/>
    </source>
</evidence>
<dbReference type="RefSeq" id="WP_354447998.1">
    <property type="nucleotide sequence ID" value="NZ_JBEPSH010000011.1"/>
</dbReference>
<organism evidence="2 3">
    <name type="scientific">Ottowia thiooxydans</name>
    <dbReference type="NCBI Taxonomy" id="219182"/>
    <lineage>
        <taxon>Bacteria</taxon>
        <taxon>Pseudomonadati</taxon>
        <taxon>Pseudomonadota</taxon>
        <taxon>Betaproteobacteria</taxon>
        <taxon>Burkholderiales</taxon>
        <taxon>Comamonadaceae</taxon>
        <taxon>Ottowia</taxon>
    </lineage>
</organism>
<name>A0ABV2QGG8_9BURK</name>
<dbReference type="Proteomes" id="UP001549320">
    <property type="component" value="Unassembled WGS sequence"/>
</dbReference>
<keyword evidence="3" id="KW-1185">Reference proteome</keyword>
<accession>A0ABV2QGG8</accession>
<evidence type="ECO:0000313" key="3">
    <source>
        <dbReference type="Proteomes" id="UP001549320"/>
    </source>
</evidence>
<sequence length="146" mass="15802">MTLFALLRSVFTLTIGVGLWMAGQALAAGGTDPARFRLTPALLDRMNALEAELKHSGTADKQGDDDDEADAESVQDIARKLDAQPRIRAALARHKLTSTEYATAMLAALHAGMYLAVEKAADPRAAAAMTPEQRANIEVMRVRRKK</sequence>
<evidence type="ECO:0000256" key="1">
    <source>
        <dbReference type="SAM" id="MobiDB-lite"/>
    </source>
</evidence>
<proteinExistence type="predicted"/>